<keyword evidence="2" id="KW-1185">Reference proteome</keyword>
<protein>
    <submittedName>
        <fullName evidence="1">Uncharacterized protein</fullName>
    </submittedName>
</protein>
<gene>
    <name evidence="1" type="ORF">DPMN_093712</name>
</gene>
<evidence type="ECO:0000313" key="1">
    <source>
        <dbReference type="EMBL" id="KAH3851233.1"/>
    </source>
</evidence>
<sequence length="140" mass="15770">MEQKKIHDAPKQLKSSVWKHFGFYQHTNSTELDRANAICKARQTYPAWDSNSRPSAKKADLQFDGGEHSAMVAADACTRKCSCVRLVDARLEPLRLQFGACQIAVMDFSVGIRPNGGVPVASDDDDDVFLWNLGYRWHKQ</sequence>
<dbReference type="Proteomes" id="UP000828390">
    <property type="component" value="Unassembled WGS sequence"/>
</dbReference>
<organism evidence="1 2">
    <name type="scientific">Dreissena polymorpha</name>
    <name type="common">Zebra mussel</name>
    <name type="synonym">Mytilus polymorpha</name>
    <dbReference type="NCBI Taxonomy" id="45954"/>
    <lineage>
        <taxon>Eukaryota</taxon>
        <taxon>Metazoa</taxon>
        <taxon>Spiralia</taxon>
        <taxon>Lophotrochozoa</taxon>
        <taxon>Mollusca</taxon>
        <taxon>Bivalvia</taxon>
        <taxon>Autobranchia</taxon>
        <taxon>Heteroconchia</taxon>
        <taxon>Euheterodonta</taxon>
        <taxon>Imparidentia</taxon>
        <taxon>Neoheterodontei</taxon>
        <taxon>Myida</taxon>
        <taxon>Dreissenoidea</taxon>
        <taxon>Dreissenidae</taxon>
        <taxon>Dreissena</taxon>
    </lineage>
</organism>
<dbReference type="AlphaFoldDB" id="A0A9D4R1Z7"/>
<reference evidence="1" key="1">
    <citation type="journal article" date="2019" name="bioRxiv">
        <title>The Genome of the Zebra Mussel, Dreissena polymorpha: A Resource for Invasive Species Research.</title>
        <authorList>
            <person name="McCartney M.A."/>
            <person name="Auch B."/>
            <person name="Kono T."/>
            <person name="Mallez S."/>
            <person name="Zhang Y."/>
            <person name="Obille A."/>
            <person name="Becker A."/>
            <person name="Abrahante J.E."/>
            <person name="Garbe J."/>
            <person name="Badalamenti J.P."/>
            <person name="Herman A."/>
            <person name="Mangelson H."/>
            <person name="Liachko I."/>
            <person name="Sullivan S."/>
            <person name="Sone E.D."/>
            <person name="Koren S."/>
            <person name="Silverstein K.A.T."/>
            <person name="Beckman K.B."/>
            <person name="Gohl D.M."/>
        </authorList>
    </citation>
    <scope>NUCLEOTIDE SEQUENCE</scope>
    <source>
        <strain evidence="1">Duluth1</strain>
        <tissue evidence="1">Whole animal</tissue>
    </source>
</reference>
<proteinExistence type="predicted"/>
<name>A0A9D4R1Z7_DREPO</name>
<accession>A0A9D4R1Z7</accession>
<comment type="caution">
    <text evidence="1">The sequence shown here is derived from an EMBL/GenBank/DDBJ whole genome shotgun (WGS) entry which is preliminary data.</text>
</comment>
<evidence type="ECO:0000313" key="2">
    <source>
        <dbReference type="Proteomes" id="UP000828390"/>
    </source>
</evidence>
<reference evidence="1" key="2">
    <citation type="submission" date="2020-11" db="EMBL/GenBank/DDBJ databases">
        <authorList>
            <person name="McCartney M.A."/>
            <person name="Auch B."/>
            <person name="Kono T."/>
            <person name="Mallez S."/>
            <person name="Becker A."/>
            <person name="Gohl D.M."/>
            <person name="Silverstein K.A.T."/>
            <person name="Koren S."/>
            <person name="Bechman K.B."/>
            <person name="Herman A."/>
            <person name="Abrahante J.E."/>
            <person name="Garbe J."/>
        </authorList>
    </citation>
    <scope>NUCLEOTIDE SEQUENCE</scope>
    <source>
        <strain evidence="1">Duluth1</strain>
        <tissue evidence="1">Whole animal</tissue>
    </source>
</reference>
<dbReference type="EMBL" id="JAIWYP010000003">
    <property type="protein sequence ID" value="KAH3851233.1"/>
    <property type="molecule type" value="Genomic_DNA"/>
</dbReference>